<feature type="transmembrane region" description="Helical" evidence="11">
    <location>
        <begin position="57"/>
        <end position="76"/>
    </location>
</feature>
<evidence type="ECO:0000256" key="3">
    <source>
        <dbReference type="ARBA" id="ARBA00022692"/>
    </source>
</evidence>
<keyword evidence="4" id="KW-0479">Metal-binding</keyword>
<keyword evidence="5" id="KW-0862">Zinc</keyword>
<feature type="compositionally biased region" description="Polar residues" evidence="10">
    <location>
        <begin position="284"/>
        <end position="302"/>
    </location>
</feature>
<evidence type="ECO:0000313" key="13">
    <source>
        <dbReference type="EMBL" id="OMJ18940.1"/>
    </source>
</evidence>
<keyword evidence="2" id="KW-0808">Transferase</keyword>
<dbReference type="GO" id="GO:0016567">
    <property type="term" value="P:protein ubiquitination"/>
    <property type="evidence" value="ECO:0007669"/>
    <property type="project" value="InterPro"/>
</dbReference>
<feature type="compositionally biased region" description="Basic residues" evidence="10">
    <location>
        <begin position="341"/>
        <end position="355"/>
    </location>
</feature>
<sequence length="376" mass="41450">MAPQFDFLASSSSSLCSDCFSSVAISTAFSSILKTSTTATRPVGPSNLGNTQTNNRVVIIATILIVFVILVIAIIIRRFHTSSRAANIEIINRSNQAQKERKNLSEDELDLYPIIVFSEQMLKTPCISDKKTTKTSIKYKKNSASLDIVERNPIHGDDDSVPTMLKSASNIISSTFYQVKSGIFGPAPNSSNVDVSENGINIESECLICFEKINIGDKIRLIPCNHRFHQECLDKWLTTRSGSCPNCRYDLRPKKDGSIDPSSSNPDIPNSDPEEPDSIIPSHENVTNSPSNLDQNPVLTTESNQQSRNYNQSSSINAAQSTSSPILDNQAHIHVPNNISHTHKNHSSNRHNGLHHNHDTQNNHDSNISSPSNNDF</sequence>
<evidence type="ECO:0000313" key="14">
    <source>
        <dbReference type="Proteomes" id="UP000187283"/>
    </source>
</evidence>
<feature type="region of interest" description="Disordered" evidence="10">
    <location>
        <begin position="251"/>
        <end position="322"/>
    </location>
</feature>
<feature type="region of interest" description="Disordered" evidence="10">
    <location>
        <begin position="338"/>
        <end position="376"/>
    </location>
</feature>
<comment type="caution">
    <text evidence="13">The sequence shown here is derived from an EMBL/GenBank/DDBJ whole genome shotgun (WGS) entry which is preliminary data.</text>
</comment>
<dbReference type="PROSITE" id="PS50089">
    <property type="entry name" value="ZF_RING_2"/>
    <property type="match status" value="1"/>
</dbReference>
<dbReference type="GO" id="GO:0008270">
    <property type="term" value="F:zinc ion binding"/>
    <property type="evidence" value="ECO:0007669"/>
    <property type="project" value="UniProtKB-KW"/>
</dbReference>
<gene>
    <name evidence="13" type="ORF">AYI70_g5035</name>
</gene>
<evidence type="ECO:0000256" key="11">
    <source>
        <dbReference type="SAM" id="Phobius"/>
    </source>
</evidence>
<dbReference type="AlphaFoldDB" id="A0A1R1XWB4"/>
<feature type="compositionally biased region" description="Polar residues" evidence="10">
    <location>
        <begin position="363"/>
        <end position="376"/>
    </location>
</feature>
<dbReference type="InterPro" id="IPR001841">
    <property type="entry name" value="Znf_RING"/>
</dbReference>
<keyword evidence="3 11" id="KW-0812">Transmembrane</keyword>
<dbReference type="STRING" id="133412.A0A1R1XWB4"/>
<dbReference type="CDD" id="cd16448">
    <property type="entry name" value="RING-H2"/>
    <property type="match status" value="1"/>
</dbReference>
<feature type="domain" description="RING-type" evidence="12">
    <location>
        <begin position="206"/>
        <end position="248"/>
    </location>
</feature>
<evidence type="ECO:0000256" key="6">
    <source>
        <dbReference type="ARBA" id="ARBA00022989"/>
    </source>
</evidence>
<evidence type="ECO:0000256" key="9">
    <source>
        <dbReference type="PROSITE-ProRule" id="PRU00175"/>
    </source>
</evidence>
<evidence type="ECO:0000256" key="5">
    <source>
        <dbReference type="ARBA" id="ARBA00022833"/>
    </source>
</evidence>
<dbReference type="GO" id="GO:0016020">
    <property type="term" value="C:membrane"/>
    <property type="evidence" value="ECO:0007669"/>
    <property type="project" value="UniProtKB-SubCell"/>
</dbReference>
<dbReference type="OrthoDB" id="8062037at2759"/>
<dbReference type="GO" id="GO:0016740">
    <property type="term" value="F:transferase activity"/>
    <property type="evidence" value="ECO:0007669"/>
    <property type="project" value="UniProtKB-KW"/>
</dbReference>
<protein>
    <submittedName>
        <fullName evidence="13">Putative E3 ubiquitin-protein ligase RHA2B</fullName>
    </submittedName>
</protein>
<evidence type="ECO:0000256" key="1">
    <source>
        <dbReference type="ARBA" id="ARBA00004167"/>
    </source>
</evidence>
<evidence type="ECO:0000256" key="8">
    <source>
        <dbReference type="ARBA" id="ARBA00024209"/>
    </source>
</evidence>
<feature type="compositionally biased region" description="Low complexity" evidence="10">
    <location>
        <begin position="259"/>
        <end position="271"/>
    </location>
</feature>
<evidence type="ECO:0000259" key="12">
    <source>
        <dbReference type="PROSITE" id="PS50089"/>
    </source>
</evidence>
<evidence type="ECO:0000256" key="7">
    <source>
        <dbReference type="ARBA" id="ARBA00023136"/>
    </source>
</evidence>
<dbReference type="InterPro" id="IPR044602">
    <property type="entry name" value="ATL10/ATL72-79-like"/>
</dbReference>
<dbReference type="PANTHER" id="PTHR46905">
    <property type="entry name" value="RING-H2 FINGER PROTEIN ATL78"/>
    <property type="match status" value="1"/>
</dbReference>
<dbReference type="SUPFAM" id="SSF57850">
    <property type="entry name" value="RING/U-box"/>
    <property type="match status" value="1"/>
</dbReference>
<keyword evidence="9" id="KW-0863">Zinc-finger</keyword>
<dbReference type="Proteomes" id="UP000187283">
    <property type="component" value="Unassembled WGS sequence"/>
</dbReference>
<comment type="similarity">
    <text evidence="8">Belongs to the RING-type zinc finger family. ATL subfamily.</text>
</comment>
<proteinExistence type="inferred from homology"/>
<dbReference type="PANTHER" id="PTHR46905:SF7">
    <property type="entry name" value="RING-H2 FINGER PROTEIN ATL78"/>
    <property type="match status" value="1"/>
</dbReference>
<dbReference type="InterPro" id="IPR013083">
    <property type="entry name" value="Znf_RING/FYVE/PHD"/>
</dbReference>
<feature type="compositionally biased region" description="Low complexity" evidence="10">
    <location>
        <begin position="303"/>
        <end position="322"/>
    </location>
</feature>
<keyword evidence="6 11" id="KW-1133">Transmembrane helix</keyword>
<evidence type="ECO:0000256" key="2">
    <source>
        <dbReference type="ARBA" id="ARBA00022679"/>
    </source>
</evidence>
<accession>A0A1R1XWB4</accession>
<reference evidence="13 14" key="1">
    <citation type="submission" date="2017-01" db="EMBL/GenBank/DDBJ databases">
        <authorList>
            <person name="Mah S.A."/>
            <person name="Swanson W.J."/>
            <person name="Moy G.W."/>
            <person name="Vacquier V.D."/>
        </authorList>
    </citation>
    <scope>NUCLEOTIDE SEQUENCE [LARGE SCALE GENOMIC DNA]</scope>
    <source>
        <strain evidence="13 14">GSMNP</strain>
    </source>
</reference>
<keyword evidence="7 11" id="KW-0472">Membrane</keyword>
<dbReference type="Pfam" id="PF13639">
    <property type="entry name" value="zf-RING_2"/>
    <property type="match status" value="1"/>
</dbReference>
<organism evidence="13 14">
    <name type="scientific">Smittium culicis</name>
    <dbReference type="NCBI Taxonomy" id="133412"/>
    <lineage>
        <taxon>Eukaryota</taxon>
        <taxon>Fungi</taxon>
        <taxon>Fungi incertae sedis</taxon>
        <taxon>Zoopagomycota</taxon>
        <taxon>Kickxellomycotina</taxon>
        <taxon>Harpellomycetes</taxon>
        <taxon>Harpellales</taxon>
        <taxon>Legeriomycetaceae</taxon>
        <taxon>Smittium</taxon>
    </lineage>
</organism>
<evidence type="ECO:0000256" key="4">
    <source>
        <dbReference type="ARBA" id="ARBA00022723"/>
    </source>
</evidence>
<dbReference type="EMBL" id="LSSN01001616">
    <property type="protein sequence ID" value="OMJ18940.1"/>
    <property type="molecule type" value="Genomic_DNA"/>
</dbReference>
<dbReference type="Gene3D" id="3.30.40.10">
    <property type="entry name" value="Zinc/RING finger domain, C3HC4 (zinc finger)"/>
    <property type="match status" value="1"/>
</dbReference>
<keyword evidence="14" id="KW-1185">Reference proteome</keyword>
<name>A0A1R1XWB4_9FUNG</name>
<dbReference type="SMART" id="SM00184">
    <property type="entry name" value="RING"/>
    <property type="match status" value="1"/>
</dbReference>
<comment type="subcellular location">
    <subcellularLocation>
        <location evidence="1">Membrane</location>
        <topology evidence="1">Single-pass membrane protein</topology>
    </subcellularLocation>
</comment>
<evidence type="ECO:0000256" key="10">
    <source>
        <dbReference type="SAM" id="MobiDB-lite"/>
    </source>
</evidence>